<dbReference type="InterPro" id="IPR053211">
    <property type="entry name" value="DNA_repair-toleration"/>
</dbReference>
<dbReference type="PANTHER" id="PTHR48060">
    <property type="entry name" value="DNA DAMAGE-REPAIR/TOLERATION PROTEIN DRT100"/>
    <property type="match status" value="1"/>
</dbReference>
<dbReference type="InterPro" id="IPR032675">
    <property type="entry name" value="LRR_dom_sf"/>
</dbReference>
<keyword evidence="8" id="KW-0472">Membrane</keyword>
<keyword evidence="7" id="KW-1133">Transmembrane helix</keyword>
<comment type="subcellular location">
    <subcellularLocation>
        <location evidence="1">Membrane</location>
        <topology evidence="1">Single-pass type I membrane protein</topology>
    </subcellularLocation>
</comment>
<keyword evidence="9" id="KW-0675">Receptor</keyword>
<reference evidence="13" key="1">
    <citation type="submission" date="2013-09" db="EMBL/GenBank/DDBJ databases">
        <title>Corchorus olitorius genome sequencing.</title>
        <authorList>
            <person name="Alam M."/>
            <person name="Haque M.S."/>
            <person name="Islam M.S."/>
            <person name="Emdad E.M."/>
            <person name="Islam M.M."/>
            <person name="Ahmed B."/>
            <person name="Halim A."/>
            <person name="Hossen Q.M.M."/>
            <person name="Hossain M.Z."/>
            <person name="Ahmed R."/>
            <person name="Khan M.M."/>
            <person name="Islam R."/>
            <person name="Rashid M.M."/>
            <person name="Khan S.A."/>
            <person name="Rahman M.S."/>
            <person name="Alam M."/>
            <person name="Yahiya A.S."/>
            <person name="Khan M.S."/>
            <person name="Azam M.S."/>
            <person name="Haque T."/>
            <person name="Lashkar M.Z.H."/>
            <person name="Akhand A.I."/>
            <person name="Morshed G."/>
            <person name="Roy S."/>
            <person name="Uddin K.S."/>
            <person name="Rabeya T."/>
            <person name="Hossain A.S."/>
            <person name="Chowdhury A."/>
            <person name="Snigdha A.R."/>
            <person name="Mortoza M.S."/>
            <person name="Matin S.A."/>
            <person name="Hoque S.M.E."/>
            <person name="Islam M.K."/>
            <person name="Roy D.K."/>
            <person name="Haider R."/>
            <person name="Moosa M.M."/>
            <person name="Elias S.M."/>
            <person name="Hasan A.M."/>
            <person name="Jahan S."/>
            <person name="Shafiuddin M."/>
            <person name="Mahmood N."/>
            <person name="Shommy N.S."/>
        </authorList>
    </citation>
    <scope>NUCLEOTIDE SEQUENCE [LARGE SCALE GENOMIC DNA]</scope>
    <source>
        <strain evidence="13">cv. O-4</strain>
    </source>
</reference>
<keyword evidence="6" id="KW-0677">Repeat</keyword>
<evidence type="ECO:0000256" key="8">
    <source>
        <dbReference type="ARBA" id="ARBA00023136"/>
    </source>
</evidence>
<evidence type="ECO:0000256" key="7">
    <source>
        <dbReference type="ARBA" id="ARBA00022989"/>
    </source>
</evidence>
<protein>
    <recommendedName>
        <fullName evidence="11">Leucine-rich repeat-containing N-terminal plant-type domain-containing protein</fullName>
    </recommendedName>
</protein>
<evidence type="ECO:0000256" key="3">
    <source>
        <dbReference type="ARBA" id="ARBA00022614"/>
    </source>
</evidence>
<dbReference type="Pfam" id="PF13855">
    <property type="entry name" value="LRR_8"/>
    <property type="match status" value="1"/>
</dbReference>
<dbReference type="AlphaFoldDB" id="A0A1R3KQV8"/>
<evidence type="ECO:0000256" key="4">
    <source>
        <dbReference type="ARBA" id="ARBA00022692"/>
    </source>
</evidence>
<organism evidence="12 13">
    <name type="scientific">Corchorus olitorius</name>
    <dbReference type="NCBI Taxonomy" id="93759"/>
    <lineage>
        <taxon>Eukaryota</taxon>
        <taxon>Viridiplantae</taxon>
        <taxon>Streptophyta</taxon>
        <taxon>Embryophyta</taxon>
        <taxon>Tracheophyta</taxon>
        <taxon>Spermatophyta</taxon>
        <taxon>Magnoliopsida</taxon>
        <taxon>eudicotyledons</taxon>
        <taxon>Gunneridae</taxon>
        <taxon>Pentapetalae</taxon>
        <taxon>rosids</taxon>
        <taxon>malvids</taxon>
        <taxon>Malvales</taxon>
        <taxon>Malvaceae</taxon>
        <taxon>Grewioideae</taxon>
        <taxon>Apeibeae</taxon>
        <taxon>Corchorus</taxon>
    </lineage>
</organism>
<feature type="domain" description="Leucine-rich repeat-containing N-terminal plant-type" evidence="11">
    <location>
        <begin position="13"/>
        <end position="51"/>
    </location>
</feature>
<evidence type="ECO:0000256" key="2">
    <source>
        <dbReference type="ARBA" id="ARBA00009592"/>
    </source>
</evidence>
<keyword evidence="5" id="KW-0732">Signal</keyword>
<dbReference type="Gene3D" id="3.80.10.10">
    <property type="entry name" value="Ribonuclease Inhibitor"/>
    <property type="match status" value="2"/>
</dbReference>
<dbReference type="InterPro" id="IPR001611">
    <property type="entry name" value="Leu-rich_rpt"/>
</dbReference>
<evidence type="ECO:0000256" key="6">
    <source>
        <dbReference type="ARBA" id="ARBA00022737"/>
    </source>
</evidence>
<keyword evidence="10" id="KW-0325">Glycoprotein</keyword>
<comment type="caution">
    <text evidence="12">The sequence shown here is derived from an EMBL/GenBank/DDBJ whole genome shotgun (WGS) entry which is preliminary data.</text>
</comment>
<evidence type="ECO:0000313" key="13">
    <source>
        <dbReference type="Proteomes" id="UP000187203"/>
    </source>
</evidence>
<gene>
    <name evidence="12" type="ORF">COLO4_05465</name>
</gene>
<dbReference type="STRING" id="93759.A0A1R3KQV8"/>
<keyword evidence="3" id="KW-0433">Leucine-rich repeat</keyword>
<evidence type="ECO:0000259" key="11">
    <source>
        <dbReference type="Pfam" id="PF08263"/>
    </source>
</evidence>
<proteinExistence type="inferred from homology"/>
<dbReference type="Proteomes" id="UP000187203">
    <property type="component" value="Unassembled WGS sequence"/>
</dbReference>
<evidence type="ECO:0000256" key="5">
    <source>
        <dbReference type="ARBA" id="ARBA00022729"/>
    </source>
</evidence>
<dbReference type="FunFam" id="3.80.10.10:FF:000041">
    <property type="entry name" value="LRR receptor-like serine/threonine-protein kinase ERECTA"/>
    <property type="match status" value="1"/>
</dbReference>
<dbReference type="SUPFAM" id="SSF52058">
    <property type="entry name" value="L domain-like"/>
    <property type="match status" value="1"/>
</dbReference>
<evidence type="ECO:0000256" key="10">
    <source>
        <dbReference type="ARBA" id="ARBA00023180"/>
    </source>
</evidence>
<dbReference type="InterPro" id="IPR013210">
    <property type="entry name" value="LRR_N_plant-typ"/>
</dbReference>
<dbReference type="OrthoDB" id="512212at2759"/>
<dbReference type="Pfam" id="PF08263">
    <property type="entry name" value="LRRNT_2"/>
    <property type="match status" value="1"/>
</dbReference>
<dbReference type="EMBL" id="AWUE01012361">
    <property type="protein sequence ID" value="OMP09447.1"/>
    <property type="molecule type" value="Genomic_DNA"/>
</dbReference>
<dbReference type="GO" id="GO:0016020">
    <property type="term" value="C:membrane"/>
    <property type="evidence" value="ECO:0007669"/>
    <property type="project" value="UniProtKB-SubCell"/>
</dbReference>
<evidence type="ECO:0000256" key="1">
    <source>
        <dbReference type="ARBA" id="ARBA00004479"/>
    </source>
</evidence>
<dbReference type="FunFam" id="3.80.10.10:FF:000129">
    <property type="entry name" value="Leucine-rich repeat receptor-like kinase"/>
    <property type="match status" value="1"/>
</dbReference>
<dbReference type="Pfam" id="PF00560">
    <property type="entry name" value="LRR_1"/>
    <property type="match status" value="2"/>
</dbReference>
<evidence type="ECO:0000256" key="9">
    <source>
        <dbReference type="ARBA" id="ARBA00023170"/>
    </source>
</evidence>
<evidence type="ECO:0000313" key="12">
    <source>
        <dbReference type="EMBL" id="OMP09447.1"/>
    </source>
</evidence>
<accession>A0A1R3KQV8</accession>
<keyword evidence="13" id="KW-1185">Reference proteome</keyword>
<sequence length="218" mass="24384">MACFTAAETNITTDQFSLLEFKDQILDPRNFLSSNWSSNSSVCNWVGVSCNSRHGRVSILDLSEMGLSGSISPYLGNLSFLVSLNLRGNNFHGSLPQELAKLRRLQLIDLSFNAFNGEIPSWLGALTQVKNLVLRNNNLTGKIPPTLANMSNLETLELGYNLIQGNVPDEIGYLRKLKIFYAQNNQLFGSIPSSIFNMSSLQSISLESDFWEYSIKYR</sequence>
<keyword evidence="4" id="KW-0812">Transmembrane</keyword>
<comment type="similarity">
    <text evidence="2">Belongs to the RLP family.</text>
</comment>
<name>A0A1R3KQV8_9ROSI</name>
<dbReference type="PANTHER" id="PTHR48060:SF21">
    <property type="entry name" value="L DOMAIN-LIKE PROTEIN"/>
    <property type="match status" value="1"/>
</dbReference>